<evidence type="ECO:0000313" key="3">
    <source>
        <dbReference type="EMBL" id="RXK53504.1"/>
    </source>
</evidence>
<dbReference type="GO" id="GO:0003677">
    <property type="term" value="F:DNA binding"/>
    <property type="evidence" value="ECO:0007669"/>
    <property type="project" value="InterPro"/>
</dbReference>
<sequence length="464" mass="52925">MRSTDTSLKFMTRSGLMLQKLVRFKDGERYLSKKWHLRVQHNGVRRWIPLAENPKTAEGMANDIVGILDSSDGHSMTIAEALKVLEQRDQRPPIRPNQFRKTSTLGQLRDVVELNAGNLGVTQETAKEYFRSIGTIVRDVLRSRENLPKKPSMDKVMAQPVGLLNASLLFDFKGLRLPPHLREHTSKGRKAKLTANRHMRNAQALFMPDRVAFLRDKELHIPDMEPFRSVPMFQHATERYNLPPAAFMLTLVKQIMTDLANEDSAMYCATLLALHAGLRREEIVHAKWDWFIDEPTGLVVHVRPEDEFAPKFGLERKVKVSRWLHAELLRFKSKKEACILPDYARDHNVDIVTRLVAWLKAHGVTAIKPIHELRKWFGSFFATEYSITTAQRQLGHSTPMVTNAHYAGINFHPALRIIWFEPALSAALPELLALLDRPNGVGDGIERDALGFPVKRHAQQAANF</sequence>
<protein>
    <recommendedName>
        <fullName evidence="2">Tyr recombinase domain-containing protein</fullName>
    </recommendedName>
</protein>
<dbReference type="AlphaFoldDB" id="A0A4Q1C4Y9"/>
<keyword evidence="4" id="KW-1185">Reference proteome</keyword>
<gene>
    <name evidence="3" type="ORF">ESB00_17580</name>
</gene>
<dbReference type="Gene3D" id="1.10.443.10">
    <property type="entry name" value="Intergrase catalytic core"/>
    <property type="match status" value="1"/>
</dbReference>
<reference evidence="3 4" key="1">
    <citation type="submission" date="2019-01" db="EMBL/GenBank/DDBJ databases">
        <title>Lacunisphaera sp. strain TWA-58.</title>
        <authorList>
            <person name="Chen W.-M."/>
        </authorList>
    </citation>
    <scope>NUCLEOTIDE SEQUENCE [LARGE SCALE GENOMIC DNA]</scope>
    <source>
        <strain evidence="3 4">TWA-58</strain>
    </source>
</reference>
<dbReference type="InterPro" id="IPR011010">
    <property type="entry name" value="DNA_brk_join_enz"/>
</dbReference>
<dbReference type="Proteomes" id="UP000290218">
    <property type="component" value="Unassembled WGS sequence"/>
</dbReference>
<dbReference type="InterPro" id="IPR002104">
    <property type="entry name" value="Integrase_catalytic"/>
</dbReference>
<dbReference type="RefSeq" id="WP_129049223.1">
    <property type="nucleotide sequence ID" value="NZ_SDHX01000002.1"/>
</dbReference>
<dbReference type="GO" id="GO:0006310">
    <property type="term" value="P:DNA recombination"/>
    <property type="evidence" value="ECO:0007669"/>
    <property type="project" value="UniProtKB-KW"/>
</dbReference>
<organism evidence="3 4">
    <name type="scientific">Oleiharenicola lentus</name>
    <dbReference type="NCBI Taxonomy" id="2508720"/>
    <lineage>
        <taxon>Bacteria</taxon>
        <taxon>Pseudomonadati</taxon>
        <taxon>Verrucomicrobiota</taxon>
        <taxon>Opitutia</taxon>
        <taxon>Opitutales</taxon>
        <taxon>Opitutaceae</taxon>
        <taxon>Oleiharenicola</taxon>
    </lineage>
</organism>
<evidence type="ECO:0000313" key="4">
    <source>
        <dbReference type="Proteomes" id="UP000290218"/>
    </source>
</evidence>
<feature type="domain" description="Tyr recombinase" evidence="2">
    <location>
        <begin position="242"/>
        <end position="420"/>
    </location>
</feature>
<proteinExistence type="predicted"/>
<dbReference type="InterPro" id="IPR013762">
    <property type="entry name" value="Integrase-like_cat_sf"/>
</dbReference>
<dbReference type="SUPFAM" id="SSF56349">
    <property type="entry name" value="DNA breaking-rejoining enzymes"/>
    <property type="match status" value="1"/>
</dbReference>
<name>A0A4Q1C4Y9_9BACT</name>
<evidence type="ECO:0000256" key="1">
    <source>
        <dbReference type="ARBA" id="ARBA00023172"/>
    </source>
</evidence>
<dbReference type="EMBL" id="SDHX01000002">
    <property type="protein sequence ID" value="RXK53504.1"/>
    <property type="molecule type" value="Genomic_DNA"/>
</dbReference>
<accession>A0A4Q1C4Y9</accession>
<dbReference type="OrthoDB" id="199998at2"/>
<evidence type="ECO:0000259" key="2">
    <source>
        <dbReference type="PROSITE" id="PS51898"/>
    </source>
</evidence>
<dbReference type="PROSITE" id="PS51898">
    <property type="entry name" value="TYR_RECOMBINASE"/>
    <property type="match status" value="1"/>
</dbReference>
<dbReference type="GO" id="GO:0015074">
    <property type="term" value="P:DNA integration"/>
    <property type="evidence" value="ECO:0007669"/>
    <property type="project" value="InterPro"/>
</dbReference>
<comment type="caution">
    <text evidence="3">The sequence shown here is derived from an EMBL/GenBank/DDBJ whole genome shotgun (WGS) entry which is preliminary data.</text>
</comment>
<keyword evidence="1" id="KW-0233">DNA recombination</keyword>